<dbReference type="AlphaFoldDB" id="B2A8G4"/>
<dbReference type="GO" id="GO:0003755">
    <property type="term" value="F:peptidyl-prolyl cis-trans isomerase activity"/>
    <property type="evidence" value="ECO:0007669"/>
    <property type="project" value="UniProtKB-KW"/>
</dbReference>
<name>B2A8G4_NATTJ</name>
<evidence type="ECO:0000256" key="2">
    <source>
        <dbReference type="ARBA" id="ARBA00023235"/>
    </source>
</evidence>
<dbReference type="Pfam" id="PF05698">
    <property type="entry name" value="Trigger_C"/>
    <property type="match status" value="1"/>
</dbReference>
<evidence type="ECO:0000313" key="4">
    <source>
        <dbReference type="EMBL" id="ACB85848.1"/>
    </source>
</evidence>
<proteinExistence type="predicted"/>
<dbReference type="KEGG" id="nth:Nther_2282"/>
<accession>B2A8G4</accession>
<dbReference type="Proteomes" id="UP000001683">
    <property type="component" value="Chromosome"/>
</dbReference>
<dbReference type="GO" id="GO:0015031">
    <property type="term" value="P:protein transport"/>
    <property type="evidence" value="ECO:0007669"/>
    <property type="project" value="InterPro"/>
</dbReference>
<organism evidence="4 5">
    <name type="scientific">Natranaerobius thermophilus (strain ATCC BAA-1301 / DSM 18059 / JW/NM-WN-LF)</name>
    <dbReference type="NCBI Taxonomy" id="457570"/>
    <lineage>
        <taxon>Bacteria</taxon>
        <taxon>Bacillati</taxon>
        <taxon>Bacillota</taxon>
        <taxon>Clostridia</taxon>
        <taxon>Natranaerobiales</taxon>
        <taxon>Natranaerobiaceae</taxon>
        <taxon>Natranaerobius</taxon>
    </lineage>
</organism>
<dbReference type="GO" id="GO:0006457">
    <property type="term" value="P:protein folding"/>
    <property type="evidence" value="ECO:0007669"/>
    <property type="project" value="InterPro"/>
</dbReference>
<evidence type="ECO:0000313" key="5">
    <source>
        <dbReference type="Proteomes" id="UP000001683"/>
    </source>
</evidence>
<sequence length="172" mass="20216">MKYKGYDISIKLGDYRKICKQIGCQEDYQNSQHQILESILNDSQIKIPRELTLQEANDMLKDMEKQIRYHGKNLFEYLQEQDKSINEFKEELAEQAEYRLKVELLLIKIAEQEDISATTEELDEEINQLARENQIPFEAAKEKVTLQGAQSKLERKIMLEKTADFLLNLARS</sequence>
<dbReference type="STRING" id="457570.Nther_2282"/>
<dbReference type="Gene3D" id="1.10.3120.10">
    <property type="entry name" value="Trigger factor, C-terminal domain"/>
    <property type="match status" value="1"/>
</dbReference>
<evidence type="ECO:0000259" key="3">
    <source>
        <dbReference type="Pfam" id="PF05698"/>
    </source>
</evidence>
<keyword evidence="1" id="KW-0697">Rotamase</keyword>
<dbReference type="SUPFAM" id="SSF109998">
    <property type="entry name" value="Triger factor/SurA peptide-binding domain-like"/>
    <property type="match status" value="1"/>
</dbReference>
<reference evidence="4 5" key="2">
    <citation type="journal article" date="2011" name="J. Bacteriol.">
        <title>Complete genome sequence of the anaerobic, halophilic alkalithermophile Natranaerobius thermophilus JW/NM-WN-LF.</title>
        <authorList>
            <person name="Zhao B."/>
            <person name="Mesbah N.M."/>
            <person name="Dalin E."/>
            <person name="Goodwin L."/>
            <person name="Nolan M."/>
            <person name="Pitluck S."/>
            <person name="Chertkov O."/>
            <person name="Brettin T.S."/>
            <person name="Han J."/>
            <person name="Larimer F.W."/>
            <person name="Land M.L."/>
            <person name="Hauser L."/>
            <person name="Kyrpides N."/>
            <person name="Wiegel J."/>
        </authorList>
    </citation>
    <scope>NUCLEOTIDE SEQUENCE [LARGE SCALE GENOMIC DNA]</scope>
    <source>
        <strain evidence="5">ATCC BAA-1301 / DSM 18059 / JW/NM-WN-LF</strain>
    </source>
</reference>
<protein>
    <submittedName>
        <fullName evidence="4">Trigger factor domain protein</fullName>
    </submittedName>
</protein>
<feature type="domain" description="Trigger factor C-terminal" evidence="3">
    <location>
        <begin position="27"/>
        <end position="167"/>
    </location>
</feature>
<dbReference type="eggNOG" id="COG0544">
    <property type="taxonomic scope" value="Bacteria"/>
</dbReference>
<dbReference type="InParanoid" id="B2A8G4"/>
<keyword evidence="2" id="KW-0413">Isomerase</keyword>
<dbReference type="HOGENOM" id="CLU_1553645_0_0_9"/>
<keyword evidence="5" id="KW-1185">Reference proteome</keyword>
<dbReference type="InterPro" id="IPR027304">
    <property type="entry name" value="Trigger_fact/SurA_dom_sf"/>
</dbReference>
<reference evidence="4 5" key="1">
    <citation type="submission" date="2008-04" db="EMBL/GenBank/DDBJ databases">
        <title>Complete sequence of chromosome of Natranaerobius thermophilus JW/NM-WN-LF.</title>
        <authorList>
            <consortium name="US DOE Joint Genome Institute"/>
            <person name="Copeland A."/>
            <person name="Lucas S."/>
            <person name="Lapidus A."/>
            <person name="Glavina del Rio T."/>
            <person name="Dalin E."/>
            <person name="Tice H."/>
            <person name="Bruce D."/>
            <person name="Goodwin L."/>
            <person name="Pitluck S."/>
            <person name="Chertkov O."/>
            <person name="Brettin T."/>
            <person name="Detter J.C."/>
            <person name="Han C."/>
            <person name="Kuske C.R."/>
            <person name="Schmutz J."/>
            <person name="Larimer F."/>
            <person name="Land M."/>
            <person name="Hauser L."/>
            <person name="Kyrpides N."/>
            <person name="Lykidis A."/>
            <person name="Mesbah N.M."/>
            <person name="Wiegel J."/>
        </authorList>
    </citation>
    <scope>NUCLEOTIDE SEQUENCE [LARGE SCALE GENOMIC DNA]</scope>
    <source>
        <strain evidence="5">ATCC BAA-1301 / DSM 18059 / JW/NM-WN-LF</strain>
    </source>
</reference>
<gene>
    <name evidence="4" type="ordered locus">Nther_2282</name>
</gene>
<evidence type="ECO:0000256" key="1">
    <source>
        <dbReference type="ARBA" id="ARBA00023110"/>
    </source>
</evidence>
<dbReference type="EMBL" id="CP001034">
    <property type="protein sequence ID" value="ACB85848.1"/>
    <property type="molecule type" value="Genomic_DNA"/>
</dbReference>
<dbReference type="InterPro" id="IPR008880">
    <property type="entry name" value="Trigger_fac_C"/>
</dbReference>
<dbReference type="RefSeq" id="WP_012448698.1">
    <property type="nucleotide sequence ID" value="NC_010718.1"/>
</dbReference>
<dbReference type="InterPro" id="IPR037041">
    <property type="entry name" value="Trigger_fac_C_sf"/>
</dbReference>